<dbReference type="KEGG" id="oar:OA238_c24220"/>
<dbReference type="AlphaFoldDB" id="M9RRS1"/>
<evidence type="ECO:0000259" key="2">
    <source>
        <dbReference type="Pfam" id="PF25838"/>
    </source>
</evidence>
<dbReference type="InterPro" id="IPR058787">
    <property type="entry name" value="ApnL_M"/>
</dbReference>
<dbReference type="HOGENOM" id="CLU_030797_0_0_5"/>
<dbReference type="Pfam" id="PF25837">
    <property type="entry name" value="Apionate_lact_N"/>
    <property type="match status" value="1"/>
</dbReference>
<name>M9RRS1_9RHOB</name>
<dbReference type="Pfam" id="PF25838">
    <property type="entry name" value="Apionate_lact_M"/>
    <property type="match status" value="1"/>
</dbReference>
<sequence>MTNTVLLTGTPRSEERPRVLRAGRLEATYAAGAMRCIRWNNVEILRAVLFLVRTPGWGTPSAKISSLEIEESAKAFTVAFEAHYAEPGKGVIASVRIAGLADGKFNARATIRAEREFETNRTGFVILHPLDGFAGTDVEIEHASGSDETLKMPLTLSPGQPVKDIHAITHRPAPGLTIETRFEGDIFEMEDQRQWSDASFKTYNRPLALVSPYLISPDEPIEQSVSLTVTGTGKRPAPAVTPPKIEGQQMPSYALPLDRPGDAQHALNYGDAVKALGPQILLLRYDLTEETSPVDAGPLARLLSLTRADLEVQIVTAAQDTEALDADIARVARELSDADVEVARVSAFAKIDENSYQPGQERPPHAAESDLAAALVRHFPSAQLIGGSPAFFTEFNRKRPDTALWQGVTFATTPVVHASDDASVMETLQSLPHIATSAKTLANGLPLSIGPIGIGMRFNPYGSAPAQNEPELREEMAARDPRQRGVMAAAWIVGYLAQIAPYSFERFAFAAPTGPFGLISSQQEYPRAFWDDQSDGALYPIFHVARWLSAAAGARIVAAGTESDVAFIVWERDGAPGALVANLTSETRDMPDLPLKATVGTVLDGDTAADLARTPDHSVTADWPTRLTAYAVAHTGEVR</sequence>
<dbReference type="eggNOG" id="ENOG502Z7Y3">
    <property type="taxonomic scope" value="Bacteria"/>
</dbReference>
<evidence type="ECO:0000259" key="1">
    <source>
        <dbReference type="Pfam" id="PF25837"/>
    </source>
</evidence>
<gene>
    <name evidence="3" type="ORF">OA238_c24220</name>
</gene>
<dbReference type="Proteomes" id="UP000004688">
    <property type="component" value="Chromosome"/>
</dbReference>
<dbReference type="STRING" id="391616.OA238_c24220"/>
<reference evidence="3 4" key="1">
    <citation type="journal article" date="2013" name="PLoS ONE">
        <title>Poles Apart: Arctic and Antarctic Octadecabacter strains Share High Genome Plasticity and a New Type of Xanthorhodopsin.</title>
        <authorList>
            <person name="Vollmers J."/>
            <person name="Voget S."/>
            <person name="Dietrich S."/>
            <person name="Gollnow K."/>
            <person name="Smits M."/>
            <person name="Meyer K."/>
            <person name="Brinkhoff T."/>
            <person name="Simon M."/>
            <person name="Daniel R."/>
        </authorList>
    </citation>
    <scope>NUCLEOTIDE SEQUENCE [LARGE SCALE GENOMIC DNA]</scope>
    <source>
        <strain evidence="3 4">238</strain>
    </source>
</reference>
<dbReference type="OrthoDB" id="931854at2"/>
<dbReference type="EMBL" id="CP003742">
    <property type="protein sequence ID" value="AGI72480.1"/>
    <property type="molecule type" value="Genomic_DNA"/>
</dbReference>
<feature type="domain" description="D-apionate lactonase N-terminal" evidence="1">
    <location>
        <begin position="7"/>
        <end position="231"/>
    </location>
</feature>
<accession>M9RRS1</accession>
<organism evidence="3 4">
    <name type="scientific">Octadecabacter arcticus 238</name>
    <dbReference type="NCBI Taxonomy" id="391616"/>
    <lineage>
        <taxon>Bacteria</taxon>
        <taxon>Pseudomonadati</taxon>
        <taxon>Pseudomonadota</taxon>
        <taxon>Alphaproteobacteria</taxon>
        <taxon>Rhodobacterales</taxon>
        <taxon>Roseobacteraceae</taxon>
        <taxon>Octadecabacter</taxon>
    </lineage>
</organism>
<evidence type="ECO:0000313" key="4">
    <source>
        <dbReference type="Proteomes" id="UP000004688"/>
    </source>
</evidence>
<protein>
    <submittedName>
        <fullName evidence="3">Uncharacterized protein</fullName>
    </submittedName>
</protein>
<keyword evidence="4" id="KW-1185">Reference proteome</keyword>
<dbReference type="RefSeq" id="WP_015495557.1">
    <property type="nucleotide sequence ID" value="NC_020908.1"/>
</dbReference>
<feature type="domain" description="D-apionate lactonase TIM barrel" evidence="2">
    <location>
        <begin position="259"/>
        <end position="553"/>
    </location>
</feature>
<proteinExistence type="predicted"/>
<evidence type="ECO:0000313" key="3">
    <source>
        <dbReference type="EMBL" id="AGI72480.1"/>
    </source>
</evidence>
<dbReference type="InterPro" id="IPR058788">
    <property type="entry name" value="ApnL_N"/>
</dbReference>